<dbReference type="EMBL" id="LCTW02000543">
    <property type="protein sequence ID" value="KXX73102.1"/>
    <property type="molecule type" value="Genomic_DNA"/>
</dbReference>
<dbReference type="Proteomes" id="UP000078237">
    <property type="component" value="Unassembled WGS sequence"/>
</dbReference>
<feature type="compositionally biased region" description="Low complexity" evidence="1">
    <location>
        <begin position="399"/>
        <end position="409"/>
    </location>
</feature>
<reference evidence="2 3" key="1">
    <citation type="journal article" date="2016" name="Genome Announc.">
        <title>Genome Sequence of Madurella mycetomatis mm55, Isolated from a Human Mycetoma Case in Sudan.</title>
        <authorList>
            <person name="Smit S."/>
            <person name="Derks M.F."/>
            <person name="Bervoets S."/>
            <person name="Fahal A."/>
            <person name="van Leeuwen W."/>
            <person name="van Belkum A."/>
            <person name="van de Sande W.W."/>
        </authorList>
    </citation>
    <scope>NUCLEOTIDE SEQUENCE [LARGE SCALE GENOMIC DNA]</scope>
    <source>
        <strain evidence="3">mm55</strain>
    </source>
</reference>
<dbReference type="VEuPathDB" id="FungiDB:MMYC01_210594"/>
<proteinExistence type="predicted"/>
<organism evidence="2 3">
    <name type="scientific">Madurella mycetomatis</name>
    <dbReference type="NCBI Taxonomy" id="100816"/>
    <lineage>
        <taxon>Eukaryota</taxon>
        <taxon>Fungi</taxon>
        <taxon>Dikarya</taxon>
        <taxon>Ascomycota</taxon>
        <taxon>Pezizomycotina</taxon>
        <taxon>Sordariomycetes</taxon>
        <taxon>Sordariomycetidae</taxon>
        <taxon>Sordariales</taxon>
        <taxon>Sordariales incertae sedis</taxon>
        <taxon>Madurella</taxon>
    </lineage>
</organism>
<gene>
    <name evidence="2" type="ORF">MMYC01_210594</name>
</gene>
<protein>
    <submittedName>
        <fullName evidence="2">Uncharacterized protein</fullName>
    </submittedName>
</protein>
<name>A0A175VPA0_9PEZI</name>
<dbReference type="AlphaFoldDB" id="A0A175VPA0"/>
<feature type="compositionally biased region" description="Low complexity" evidence="1">
    <location>
        <begin position="416"/>
        <end position="440"/>
    </location>
</feature>
<feature type="region of interest" description="Disordered" evidence="1">
    <location>
        <begin position="399"/>
        <end position="440"/>
    </location>
</feature>
<evidence type="ECO:0000256" key="1">
    <source>
        <dbReference type="SAM" id="MobiDB-lite"/>
    </source>
</evidence>
<sequence>MFRTDDFRSPYYVMITIWYLIKNKFESASTPGMKNLEMRNSVLAKVLPPDNFHFDKDTEGEVLMLKWLYYGSISQLINQTNGSWLHSTWEDGGRLQERILKLRRAAKIALAAKVSSKRPYVPSDEAVDRLAFLAHELGLEEVYHGAHICSLVMSRVRSRAYTTALNPGWRDSQGQGSDLDLSAPWEIFALSHHSRLLMANLEGKRRRIEEVEKYRSKFSPFLTANVSLIPCWERTSMASCQAWLRSETAAVLATTLLDVYLKDMKPPLKTKTELEVLWALNKKLVPHCDQQQDDYPPIDWTKFKPLRRYHPQYFFRSLCDTPEKYDKAEMGRVRIPSSLRDYLRSSDAKKFEARGWTTSILRDLLARDDVVDISVMDIPAFYPNDEEEIKPSVFGRLQAQKAPPGQAQKAPRDQAQKAPPGQAQKAPPDQAQKAPPDQAQNELHRITTAEFDSAGAWDEADYKSRGGNGPPRKWPHFLACKRTRTSDILTAISSTKQMQIASNFQDAFLNHLKCPIPKKTFA</sequence>
<evidence type="ECO:0000313" key="3">
    <source>
        <dbReference type="Proteomes" id="UP000078237"/>
    </source>
</evidence>
<comment type="caution">
    <text evidence="2">The sequence shown here is derived from an EMBL/GenBank/DDBJ whole genome shotgun (WGS) entry which is preliminary data.</text>
</comment>
<accession>A0A175VPA0</accession>
<evidence type="ECO:0000313" key="2">
    <source>
        <dbReference type="EMBL" id="KXX73102.1"/>
    </source>
</evidence>
<keyword evidence="3" id="KW-1185">Reference proteome</keyword>
<dbReference type="OrthoDB" id="5430750at2759"/>